<evidence type="ECO:0000256" key="1">
    <source>
        <dbReference type="SAM" id="MobiDB-lite"/>
    </source>
</evidence>
<dbReference type="EMBL" id="JAINUF010000013">
    <property type="protein sequence ID" value="KAJ8343610.1"/>
    <property type="molecule type" value="Genomic_DNA"/>
</dbReference>
<feature type="region of interest" description="Disordered" evidence="1">
    <location>
        <begin position="87"/>
        <end position="121"/>
    </location>
</feature>
<dbReference type="Proteomes" id="UP001152622">
    <property type="component" value="Chromosome 13"/>
</dbReference>
<gene>
    <name evidence="2" type="ORF">SKAU_G00309390</name>
</gene>
<evidence type="ECO:0000313" key="2">
    <source>
        <dbReference type="EMBL" id="KAJ8343610.1"/>
    </source>
</evidence>
<name>A0A9Q1ERD1_SYNKA</name>
<feature type="compositionally biased region" description="Basic residues" evidence="1">
    <location>
        <begin position="40"/>
        <end position="52"/>
    </location>
</feature>
<dbReference type="AlphaFoldDB" id="A0A9Q1ERD1"/>
<feature type="compositionally biased region" description="Basic residues" evidence="1">
    <location>
        <begin position="109"/>
        <end position="121"/>
    </location>
</feature>
<feature type="region of interest" description="Disordered" evidence="1">
    <location>
        <begin position="1"/>
        <end position="53"/>
    </location>
</feature>
<accession>A0A9Q1ERD1</accession>
<sequence>MRRQRSHALQIPGGNVAARRRSRSKTNRPCGPFLASTVHYPHHRGGAPRRGRYQGQFICPGARASHRTYRDQPFNSAHCALTPFPSHPLTFNGTSHLEEPPAPPAGSPGRRHKRIKNRSVQ</sequence>
<reference evidence="2" key="1">
    <citation type="journal article" date="2023" name="Science">
        <title>Genome structures resolve the early diversification of teleost fishes.</title>
        <authorList>
            <person name="Parey E."/>
            <person name="Louis A."/>
            <person name="Montfort J."/>
            <person name="Bouchez O."/>
            <person name="Roques C."/>
            <person name="Iampietro C."/>
            <person name="Lluch J."/>
            <person name="Castinel A."/>
            <person name="Donnadieu C."/>
            <person name="Desvignes T."/>
            <person name="Floi Bucao C."/>
            <person name="Jouanno E."/>
            <person name="Wen M."/>
            <person name="Mejri S."/>
            <person name="Dirks R."/>
            <person name="Jansen H."/>
            <person name="Henkel C."/>
            <person name="Chen W.J."/>
            <person name="Zahm M."/>
            <person name="Cabau C."/>
            <person name="Klopp C."/>
            <person name="Thompson A.W."/>
            <person name="Robinson-Rechavi M."/>
            <person name="Braasch I."/>
            <person name="Lecointre G."/>
            <person name="Bobe J."/>
            <person name="Postlethwait J.H."/>
            <person name="Berthelot C."/>
            <person name="Roest Crollius H."/>
            <person name="Guiguen Y."/>
        </authorList>
    </citation>
    <scope>NUCLEOTIDE SEQUENCE</scope>
    <source>
        <strain evidence="2">WJC10195</strain>
    </source>
</reference>
<organism evidence="2 3">
    <name type="scientific">Synaphobranchus kaupii</name>
    <name type="common">Kaup's arrowtooth eel</name>
    <dbReference type="NCBI Taxonomy" id="118154"/>
    <lineage>
        <taxon>Eukaryota</taxon>
        <taxon>Metazoa</taxon>
        <taxon>Chordata</taxon>
        <taxon>Craniata</taxon>
        <taxon>Vertebrata</taxon>
        <taxon>Euteleostomi</taxon>
        <taxon>Actinopterygii</taxon>
        <taxon>Neopterygii</taxon>
        <taxon>Teleostei</taxon>
        <taxon>Anguilliformes</taxon>
        <taxon>Synaphobranchidae</taxon>
        <taxon>Synaphobranchus</taxon>
    </lineage>
</organism>
<keyword evidence="3" id="KW-1185">Reference proteome</keyword>
<comment type="caution">
    <text evidence="2">The sequence shown here is derived from an EMBL/GenBank/DDBJ whole genome shotgun (WGS) entry which is preliminary data.</text>
</comment>
<protein>
    <submittedName>
        <fullName evidence="2">Uncharacterized protein</fullName>
    </submittedName>
</protein>
<proteinExistence type="predicted"/>
<evidence type="ECO:0000313" key="3">
    <source>
        <dbReference type="Proteomes" id="UP001152622"/>
    </source>
</evidence>